<gene>
    <name evidence="2" type="ORF">K503DRAFT_776434</name>
</gene>
<accession>A0A1B7MJ87</accession>
<evidence type="ECO:0000313" key="2">
    <source>
        <dbReference type="EMBL" id="OAX32670.1"/>
    </source>
</evidence>
<dbReference type="Proteomes" id="UP000092154">
    <property type="component" value="Unassembled WGS sequence"/>
</dbReference>
<dbReference type="OrthoDB" id="3177772at2759"/>
<evidence type="ECO:0000256" key="1">
    <source>
        <dbReference type="SAM" id="MobiDB-lite"/>
    </source>
</evidence>
<sequence length="139" mass="15634">MDKQTENWPIPVKHRDEFDEIKLNYEASPLRLHHGCSLVEPVDVNDALTGAVVQVFFVMRHYYLRNKKFDTFGADIQQIKLLKPGTSIAHSVYKRRNAHDGLFEIMNTASSSAHVKGDGSGRAEKRSKQVESKGALNGP</sequence>
<name>A0A1B7MJ87_9AGAM</name>
<organism evidence="2 3">
    <name type="scientific">Rhizopogon vinicolor AM-OR11-026</name>
    <dbReference type="NCBI Taxonomy" id="1314800"/>
    <lineage>
        <taxon>Eukaryota</taxon>
        <taxon>Fungi</taxon>
        <taxon>Dikarya</taxon>
        <taxon>Basidiomycota</taxon>
        <taxon>Agaricomycotina</taxon>
        <taxon>Agaricomycetes</taxon>
        <taxon>Agaricomycetidae</taxon>
        <taxon>Boletales</taxon>
        <taxon>Suillineae</taxon>
        <taxon>Rhizopogonaceae</taxon>
        <taxon>Rhizopogon</taxon>
    </lineage>
</organism>
<dbReference type="EMBL" id="KV448945">
    <property type="protein sequence ID" value="OAX32670.1"/>
    <property type="molecule type" value="Genomic_DNA"/>
</dbReference>
<proteinExistence type="predicted"/>
<keyword evidence="3" id="KW-1185">Reference proteome</keyword>
<protein>
    <submittedName>
        <fullName evidence="2">Uncharacterized protein</fullName>
    </submittedName>
</protein>
<feature type="compositionally biased region" description="Basic and acidic residues" evidence="1">
    <location>
        <begin position="115"/>
        <end position="131"/>
    </location>
</feature>
<dbReference type="AlphaFoldDB" id="A0A1B7MJ87"/>
<reference evidence="2 3" key="1">
    <citation type="submission" date="2016-06" db="EMBL/GenBank/DDBJ databases">
        <title>Comparative genomics of the ectomycorrhizal sister species Rhizopogon vinicolor and Rhizopogon vesiculosus (Basidiomycota: Boletales) reveals a divergence of the mating type B locus.</title>
        <authorList>
            <consortium name="DOE Joint Genome Institute"/>
            <person name="Mujic A.B."/>
            <person name="Kuo A."/>
            <person name="Tritt A."/>
            <person name="Lipzen A."/>
            <person name="Chen C."/>
            <person name="Johnson J."/>
            <person name="Sharma A."/>
            <person name="Barry K."/>
            <person name="Grigoriev I.V."/>
            <person name="Spatafora J.W."/>
        </authorList>
    </citation>
    <scope>NUCLEOTIDE SEQUENCE [LARGE SCALE GENOMIC DNA]</scope>
    <source>
        <strain evidence="2 3">AM-OR11-026</strain>
    </source>
</reference>
<feature type="region of interest" description="Disordered" evidence="1">
    <location>
        <begin position="110"/>
        <end position="139"/>
    </location>
</feature>
<dbReference type="InParanoid" id="A0A1B7MJ87"/>
<evidence type="ECO:0000313" key="3">
    <source>
        <dbReference type="Proteomes" id="UP000092154"/>
    </source>
</evidence>